<comment type="similarity">
    <text evidence="1">Belongs to the TRAFAC class TrmE-Era-EngA-EngB-Septin-like GTPase superfamily. AIG1/Toc34/Toc159-like paraseptin GTPase family. IAN subfamily.</text>
</comment>
<protein>
    <submittedName>
        <fullName evidence="8">Si:dkey-185m8.2</fullName>
    </submittedName>
</protein>
<feature type="coiled-coil region" evidence="4">
    <location>
        <begin position="521"/>
        <end position="555"/>
    </location>
</feature>
<feature type="domain" description="AIG1-type G" evidence="7">
    <location>
        <begin position="63"/>
        <end position="265"/>
    </location>
</feature>
<reference evidence="8" key="1">
    <citation type="submission" date="2025-08" db="UniProtKB">
        <authorList>
            <consortium name="Ensembl"/>
        </authorList>
    </citation>
    <scope>IDENTIFICATION</scope>
</reference>
<feature type="domain" description="AIG1-type G" evidence="7">
    <location>
        <begin position="321"/>
        <end position="522"/>
    </location>
</feature>
<dbReference type="Pfam" id="PF04548">
    <property type="entry name" value="AIG1"/>
    <property type="match status" value="3"/>
</dbReference>
<keyword evidence="9" id="KW-1185">Reference proteome</keyword>
<evidence type="ECO:0000313" key="8">
    <source>
        <dbReference type="Ensembl" id="ENSOSIP00000016528.1"/>
    </source>
</evidence>
<feature type="coiled-coil region" evidence="4">
    <location>
        <begin position="615"/>
        <end position="785"/>
    </location>
</feature>
<dbReference type="Proteomes" id="UP000694383">
    <property type="component" value="Unplaced"/>
</dbReference>
<evidence type="ECO:0000313" key="9">
    <source>
        <dbReference type="Proteomes" id="UP000694383"/>
    </source>
</evidence>
<reference evidence="8" key="2">
    <citation type="submission" date="2025-09" db="UniProtKB">
        <authorList>
            <consortium name="Ensembl"/>
        </authorList>
    </citation>
    <scope>IDENTIFICATION</scope>
</reference>
<evidence type="ECO:0000259" key="7">
    <source>
        <dbReference type="PROSITE" id="PS51720"/>
    </source>
</evidence>
<keyword evidence="3" id="KW-0342">GTP-binding</keyword>
<keyword evidence="6" id="KW-0732">Signal</keyword>
<evidence type="ECO:0000256" key="6">
    <source>
        <dbReference type="SAM" id="SignalP"/>
    </source>
</evidence>
<dbReference type="Gene3D" id="3.40.50.300">
    <property type="entry name" value="P-loop containing nucleotide triphosphate hydrolases"/>
    <property type="match status" value="3"/>
</dbReference>
<keyword evidence="2" id="KW-0547">Nucleotide-binding</keyword>
<feature type="coiled-coil region" evidence="4">
    <location>
        <begin position="809"/>
        <end position="890"/>
    </location>
</feature>
<dbReference type="SUPFAM" id="SSF52540">
    <property type="entry name" value="P-loop containing nucleoside triphosphate hydrolases"/>
    <property type="match status" value="2"/>
</dbReference>
<dbReference type="Ensembl" id="ENSOSIT00000017476.1">
    <property type="protein sequence ID" value="ENSOSIP00000016528.1"/>
    <property type="gene ID" value="ENSOSIG00000009088.1"/>
</dbReference>
<dbReference type="GeneTree" id="ENSGT00940000162556"/>
<dbReference type="InterPro" id="IPR006703">
    <property type="entry name" value="G_AIG1"/>
</dbReference>
<accession>A0A8C7XP34</accession>
<sequence>MLCLAVLTKLACCITHTLLYLCHSAYPVRCTEEALLPFFTDESLQATMDAPRSPASPSVPLSLSELRLVLLGRKGAGKSAAGNTILGGVGGFESGRPTEECVKRRGDVGGRKVTVVDTPGWEWYYSLNRTPNWVKRETLRSMSLCPPGPHAVLLVVRSCASIPDDYIREIEEHLEPLGEGVWDHTLVLFTRGDELGLGTMEQRILSSGSGLQKLLQKCGGRYHVVNNRNKGDGTQVKELIRKLEMMVIGMKDGQNYLGLHNNLLLGLEADGRRRARERRKKQRQMEAQMQRGTIKAALMNDGPQGSELDAHQSFSKAPRRLPEIRLVLLGERETGKSTAGNTILGKLGLFQAATATEECVRQQAEVAMRLVTLVDTPGWEAGVAGATQERIKREIVCSVALCPPGPHGLLLTLRVDTLVTTGHIREHLELLGEGVWRHTILLFTHSDQLRHGVDIEQHIQGGGRDLQWLLEKCRGRYHVLSGGEGGGRGGSANVHGLLEKVEKMATKNRCEAFSGLVQEVRDLSQRRNEKFNQRLKEMTEKMLRQEAELKKMREREVKSMRWFFDRKKKVKSPGKADIQREEEEDDDKRVCGTKNDICELEERMRWLTEDREREIQDLSLENERTHIALNQSQQEKHRMALNLELKDREIEELKERTEEQQLKLLDLERTCVKQEHLRKQKEEERRKQIEKLTEIVEVLKKEKTDLIKKLESLETKLEQNKILNDERLERKEQEKNREMAEREEKLKQEMNAKLLQKDEEQEGLKKKASDEKQKILEDMKLQEKRKLEKMKLQYDKEMDDRDTQITAMKQQHQEEMVKSMTRIEKLMEAQKAEQQESKDKLKEKAAEMEKMKQQLEQRVKILQQEQQREMAELKEQFQKENSEHVGAKAREVAALEQKYLLQIEAKQLENDKEKEMIHLNYKNDKEEVILMKNREIEALKLKQQEEIKAKNEMLKAREAERQEEVIKLIKQREEDVARIKELCAEKLRGLEQDRQRDTEDLTQQLAKQTSEHLQERQRLISDLQQKHAEEMEEIKLERTHLLHKLKQREMLTQELRGQLQTEMEKRVKESMAYKTEMEQKTEDRDREIAAMKECIKDMRVKMLQREEREKDLQNNTQAVDRELKDKEKIIEEMKQELREKMEKEHALLDHRRCMEHNLEEKKREVEEMKELLKELEEKLQKIKEENDRNDSNRKKQMQQILEENSRETEKLKQHIKATNEILQRKEEEIKLNQKKEADERQTEEVKQQLINSMQKKLKERDQEIESLKQKVALQESRCWEELKKKDEKEAIEINKLISVIDKKTKEVNQAQSLLAQANSEIDELKDLCENHSDKIKELRESNEKTTNQITELQQNHAEWEKIKDAEMVEKLKEKDRALENLRQKDKQNENEISHLRLLIEQTKTELKELTNKMDKEMTSMIEEYEKEIARKDDEKQALQREKDIKIFHLEEENRKNVQVANEKYEESQKIVKELLEQNEKMKKEADNFRMKCEKLKKQSEDEVQAQLRESEEKLQKMEDIVQRKESEIWTAKETIEKLQAELERMKDEKETEMNELRRHFDGEDQKRGTYDELNKELMRREQAVEDRNQDLSRYEEELKKSEKDLHGKEEKLVQMQMQLKAQKQTLQEFQVSLEMREKEQEEKDKYERDVNLRAQNVEKKEKKLESLLNGLESKQRELNSHGQDLQKKVKELKNQEKELKDRECLLKNEEQELLSWKSELQVQNKHVSCTMQELGGMHRDLALLKEELHVKETNLKESLKKMSVWEKNLREREEELDGRGRCSMDDDLDSVYLPAAENSQGHLTLMYQEVSGTEGKGEDGEGITDERMKQESPAVESNSCHVETLQEAEKSEKSRGRFNLIPGSSKDNTNHLELELRVMLLGETWSNRSFTGLNMLGGEASNVDGSSLRPWRGQIAGRRLVIAEPHGLRWRDGPEMISSSQSKIVLDCFSCCHPDVIFLLVPAFLTCTQKYRRAVEEHMSMLGEHMWPRTLVLFTWGELLGESAEQHILRNGDLAGLVEKCEGRYHVLTSRRDNCRIEALFEKVDHLVALNSKRSFF</sequence>
<name>A0A8C7XP34_9TELE</name>
<evidence type="ECO:0000256" key="1">
    <source>
        <dbReference type="ARBA" id="ARBA00008535"/>
    </source>
</evidence>
<evidence type="ECO:0000256" key="2">
    <source>
        <dbReference type="ARBA" id="ARBA00022741"/>
    </source>
</evidence>
<feature type="region of interest" description="Disordered" evidence="5">
    <location>
        <begin position="1546"/>
        <end position="1607"/>
    </location>
</feature>
<dbReference type="PANTHER" id="PTHR10903">
    <property type="entry name" value="GTPASE, IMAP FAMILY MEMBER-RELATED"/>
    <property type="match status" value="1"/>
</dbReference>
<dbReference type="InterPro" id="IPR027417">
    <property type="entry name" value="P-loop_NTPase"/>
</dbReference>
<proteinExistence type="inferred from homology"/>
<feature type="signal peptide" evidence="6">
    <location>
        <begin position="1"/>
        <end position="24"/>
    </location>
</feature>
<evidence type="ECO:0000256" key="3">
    <source>
        <dbReference type="ARBA" id="ARBA00023134"/>
    </source>
</evidence>
<feature type="chain" id="PRO_5034185276" evidence="6">
    <location>
        <begin position="25"/>
        <end position="2057"/>
    </location>
</feature>
<evidence type="ECO:0000256" key="5">
    <source>
        <dbReference type="SAM" id="MobiDB-lite"/>
    </source>
</evidence>
<feature type="coiled-coil region" evidence="4">
    <location>
        <begin position="1006"/>
        <end position="1033"/>
    </location>
</feature>
<dbReference type="PANTHER" id="PTHR10903:SF148">
    <property type="entry name" value="LEUCINE-RICH REPEAT-CONTAINING PROTEIN DDB_G0290503"/>
    <property type="match status" value="1"/>
</dbReference>
<dbReference type="FunFam" id="3.40.50.300:FF:002274">
    <property type="entry name" value="Si:dkeyp-69e1.8"/>
    <property type="match status" value="1"/>
</dbReference>
<keyword evidence="4" id="KW-0175">Coiled coil</keyword>
<dbReference type="PROSITE" id="PS51720">
    <property type="entry name" value="G_AIG1"/>
    <property type="match status" value="2"/>
</dbReference>
<organism evidence="8 9">
    <name type="scientific">Oryzias sinensis</name>
    <name type="common">Chinese medaka</name>
    <dbReference type="NCBI Taxonomy" id="183150"/>
    <lineage>
        <taxon>Eukaryota</taxon>
        <taxon>Metazoa</taxon>
        <taxon>Chordata</taxon>
        <taxon>Craniata</taxon>
        <taxon>Vertebrata</taxon>
        <taxon>Euteleostomi</taxon>
        <taxon>Actinopterygii</taxon>
        <taxon>Neopterygii</taxon>
        <taxon>Teleostei</taxon>
        <taxon>Neoteleostei</taxon>
        <taxon>Acanthomorphata</taxon>
        <taxon>Ovalentaria</taxon>
        <taxon>Atherinomorphae</taxon>
        <taxon>Beloniformes</taxon>
        <taxon>Adrianichthyidae</taxon>
        <taxon>Oryziinae</taxon>
        <taxon>Oryzias</taxon>
    </lineage>
</organism>
<evidence type="ECO:0000256" key="4">
    <source>
        <dbReference type="SAM" id="Coils"/>
    </source>
</evidence>
<dbReference type="InterPro" id="IPR045058">
    <property type="entry name" value="GIMA/IAN/Toc"/>
</dbReference>
<dbReference type="GO" id="GO:0005525">
    <property type="term" value="F:GTP binding"/>
    <property type="evidence" value="ECO:0007669"/>
    <property type="project" value="UniProtKB-KW"/>
</dbReference>